<dbReference type="PANTHER" id="PTHR47992">
    <property type="entry name" value="PROTEIN PHOSPHATASE"/>
    <property type="match status" value="1"/>
</dbReference>
<dbReference type="Gene3D" id="3.60.40.10">
    <property type="entry name" value="PPM-type phosphatase domain"/>
    <property type="match status" value="1"/>
</dbReference>
<gene>
    <name evidence="2" type="ordered locus">COB47_2247</name>
</gene>
<dbReference type="GO" id="GO:0004722">
    <property type="term" value="F:protein serine/threonine phosphatase activity"/>
    <property type="evidence" value="ECO:0007669"/>
    <property type="project" value="InterPro"/>
</dbReference>
<dbReference type="InterPro" id="IPR015655">
    <property type="entry name" value="PP2C"/>
</dbReference>
<dbReference type="PROSITE" id="PS51746">
    <property type="entry name" value="PPM_2"/>
    <property type="match status" value="1"/>
</dbReference>
<dbReference type="STRING" id="608506.COB47_2247"/>
<name>D9THL4_CALOO</name>
<sequence>MFRVIYFTNKGNLRDTNEDSLLVFEKIISSTDMDKCESLNIDSRSVLLAVADGIGGNTKGELASKIVLEVLQRYKEDIMTKKLSIEDAIKKARDELENYNRISPNSSGMGCTIAGILVIDSKLYIFNVGDCRVYRLLGPRIVKLTKDHTVVEELVSSGCITVDEAKVHSKKHILTSAIVADNYQTEIQIYKNETEILDKDKFIICSDGFWEEFENEISQIFSTDDFCSEFQKRIQNKKLSDNISFILVTQLLD</sequence>
<dbReference type="RefSeq" id="WP_013291483.1">
    <property type="nucleotide sequence ID" value="NC_014392.1"/>
</dbReference>
<reference evidence="2 3" key="1">
    <citation type="journal article" date="2010" name="J. Bacteriol.">
        <title>Complete genome sequence of the cellulolytic thermophile Caldicellulosiruptor obsidiansis OB47T.</title>
        <authorList>
            <person name="Elkins J.G."/>
            <person name="Lochner A."/>
            <person name="Hamilton-Brehm S.D."/>
            <person name="Davenport K.W."/>
            <person name="Podar M."/>
            <person name="Brown S.D."/>
            <person name="Land M.L."/>
            <person name="Hauser L.J."/>
            <person name="Klingeman D.M."/>
            <person name="Raman B."/>
            <person name="Goodwin L.A."/>
            <person name="Tapia R."/>
            <person name="Meincke L.J."/>
            <person name="Detter J.C."/>
            <person name="Bruce D.C."/>
            <person name="Han C.S."/>
            <person name="Palumbo A.V."/>
            <person name="Cottingham R.W."/>
            <person name="Keller M."/>
            <person name="Graham D.E."/>
        </authorList>
    </citation>
    <scope>NUCLEOTIDE SEQUENCE [LARGE SCALE GENOMIC DNA]</scope>
    <source>
        <strain evidence="3">ATCC BAA-2073 / strain OB47</strain>
    </source>
</reference>
<proteinExistence type="predicted"/>
<organism evidence="2 3">
    <name type="scientific">Caldicellulosiruptor obsidiansis (strain ATCC BAA-2073 / JCM 16842 / OB47)</name>
    <dbReference type="NCBI Taxonomy" id="608506"/>
    <lineage>
        <taxon>Bacteria</taxon>
        <taxon>Bacillati</taxon>
        <taxon>Bacillota</taxon>
        <taxon>Bacillota incertae sedis</taxon>
        <taxon>Caldicellulosiruptorales</taxon>
        <taxon>Caldicellulosiruptoraceae</taxon>
        <taxon>Caldicellulosiruptor</taxon>
    </lineage>
</organism>
<dbReference type="EMBL" id="CP002164">
    <property type="protein sequence ID" value="ADL43489.1"/>
    <property type="molecule type" value="Genomic_DNA"/>
</dbReference>
<dbReference type="CDD" id="cd00143">
    <property type="entry name" value="PP2Cc"/>
    <property type="match status" value="1"/>
</dbReference>
<dbReference type="eggNOG" id="COG0631">
    <property type="taxonomic scope" value="Bacteria"/>
</dbReference>
<dbReference type="InterPro" id="IPR001932">
    <property type="entry name" value="PPM-type_phosphatase-like_dom"/>
</dbReference>
<dbReference type="KEGG" id="cob:COB47_2247"/>
<dbReference type="OrthoDB" id="9801841at2"/>
<accession>D9THL4</accession>
<dbReference type="SMART" id="SM00331">
    <property type="entry name" value="PP2C_SIG"/>
    <property type="match status" value="1"/>
</dbReference>
<dbReference type="SUPFAM" id="SSF81606">
    <property type="entry name" value="PP2C-like"/>
    <property type="match status" value="1"/>
</dbReference>
<dbReference type="AlphaFoldDB" id="D9THL4"/>
<dbReference type="HOGENOM" id="CLU_034545_3_1_9"/>
<dbReference type="SMART" id="SM00332">
    <property type="entry name" value="PP2Cc"/>
    <property type="match status" value="1"/>
</dbReference>
<dbReference type="Pfam" id="PF13672">
    <property type="entry name" value="PP2C_2"/>
    <property type="match status" value="1"/>
</dbReference>
<dbReference type="InterPro" id="IPR036457">
    <property type="entry name" value="PPM-type-like_dom_sf"/>
</dbReference>
<keyword evidence="3" id="KW-1185">Reference proteome</keyword>
<evidence type="ECO:0000259" key="1">
    <source>
        <dbReference type="PROSITE" id="PS51746"/>
    </source>
</evidence>
<dbReference type="Proteomes" id="UP000000347">
    <property type="component" value="Chromosome"/>
</dbReference>
<protein>
    <submittedName>
        <fullName evidence="2">Protein serine/threonine phosphatase</fullName>
    </submittedName>
</protein>
<evidence type="ECO:0000313" key="3">
    <source>
        <dbReference type="Proteomes" id="UP000000347"/>
    </source>
</evidence>
<evidence type="ECO:0000313" key="2">
    <source>
        <dbReference type="EMBL" id="ADL43489.1"/>
    </source>
</evidence>
<feature type="domain" description="PPM-type phosphatase" evidence="1">
    <location>
        <begin position="3"/>
        <end position="250"/>
    </location>
</feature>